<protein>
    <submittedName>
        <fullName evidence="1">Type I phosphodiesterase nucleotide pyrophosphatase</fullName>
    </submittedName>
</protein>
<evidence type="ECO:0000313" key="2">
    <source>
        <dbReference type="Proteomes" id="UP000326678"/>
    </source>
</evidence>
<dbReference type="InterPro" id="IPR002591">
    <property type="entry name" value="Phosphodiest/P_Trfase"/>
</dbReference>
<dbReference type="EMBL" id="CP045227">
    <property type="protein sequence ID" value="QFS50307.1"/>
    <property type="molecule type" value="Genomic_DNA"/>
</dbReference>
<dbReference type="PANTHER" id="PTHR10151:SF120">
    <property type="entry name" value="BIS(5'-ADENOSYL)-TRIPHOSPHATASE"/>
    <property type="match status" value="1"/>
</dbReference>
<dbReference type="PANTHER" id="PTHR10151">
    <property type="entry name" value="ECTONUCLEOTIDE PYROPHOSPHATASE/PHOSPHODIESTERASE"/>
    <property type="match status" value="1"/>
</dbReference>
<proteinExistence type="predicted"/>
<reference evidence="1 2" key="1">
    <citation type="submission" date="2019-10" db="EMBL/GenBank/DDBJ databases">
        <title>Genomic and transcriptomic insights into the perfect genentic adaptation of a filamentous nitrogen-fixing cyanobacterium to rice fields.</title>
        <authorList>
            <person name="Chen Z."/>
        </authorList>
    </citation>
    <scope>NUCLEOTIDE SEQUENCE [LARGE SCALE GENOMIC DNA]</scope>
    <source>
        <strain evidence="1">CCNUC1</strain>
    </source>
</reference>
<name>A0A5P8WBW7_9NOSO</name>
<dbReference type="GO" id="GO:0016787">
    <property type="term" value="F:hydrolase activity"/>
    <property type="evidence" value="ECO:0007669"/>
    <property type="project" value="UniProtKB-ARBA"/>
</dbReference>
<dbReference type="Proteomes" id="UP000326678">
    <property type="component" value="Chromosome Gxm2"/>
</dbReference>
<dbReference type="InterPro" id="IPR017850">
    <property type="entry name" value="Alkaline_phosphatase_core_sf"/>
</dbReference>
<organism evidence="1 2">
    <name type="scientific">Nostoc sphaeroides CCNUC1</name>
    <dbReference type="NCBI Taxonomy" id="2653204"/>
    <lineage>
        <taxon>Bacteria</taxon>
        <taxon>Bacillati</taxon>
        <taxon>Cyanobacteriota</taxon>
        <taxon>Cyanophyceae</taxon>
        <taxon>Nostocales</taxon>
        <taxon>Nostocaceae</taxon>
        <taxon>Nostoc</taxon>
    </lineage>
</organism>
<dbReference type="AlphaFoldDB" id="A0A5P8WBW7"/>
<evidence type="ECO:0000313" key="1">
    <source>
        <dbReference type="EMBL" id="QFS50307.1"/>
    </source>
</evidence>
<dbReference type="Pfam" id="PF01663">
    <property type="entry name" value="Phosphodiest"/>
    <property type="match status" value="1"/>
</dbReference>
<gene>
    <name evidence="1" type="ORF">GXM_07801</name>
</gene>
<accession>A0A5P8WBW7</accession>
<dbReference type="Gene3D" id="3.40.720.10">
    <property type="entry name" value="Alkaline Phosphatase, subunit A"/>
    <property type="match status" value="1"/>
</dbReference>
<dbReference type="KEGG" id="nsh:GXM_07801"/>
<dbReference type="SUPFAM" id="SSF53649">
    <property type="entry name" value="Alkaline phosphatase-like"/>
    <property type="match status" value="1"/>
</dbReference>
<keyword evidence="2" id="KW-1185">Reference proteome</keyword>
<sequence length="74" mass="8200">MVGLRPDSINPQNTPNIYRLRQQGVNYLNGHAVFPTVTRVNSAAIATGYYPGKNGIVSNSMYVPQVNFQKTQMT</sequence>